<sequence>MDQYQHLCRIAGKTSGINKNIRRQLFKSVIERTLSQGAAAWGHNMTSRLLKKLDSIQRVFLLYIIGAYRTTPTAALQVVTGLQPLHLQIKQEVTYTELLEQDLHPTFSPLYSAQQITKAKAVEFIFTPIIFFSTIKFHLQEIRDSGAKAIILMVLKRTKALVAHIALSKTME</sequence>
<proteinExistence type="predicted"/>
<dbReference type="EMBL" id="BGPR01010186">
    <property type="protein sequence ID" value="GBN44721.1"/>
    <property type="molecule type" value="Genomic_DNA"/>
</dbReference>
<keyword evidence="2" id="KW-1185">Reference proteome</keyword>
<reference evidence="1 2" key="1">
    <citation type="journal article" date="2019" name="Sci. Rep.">
        <title>Orb-weaving spider Araneus ventricosus genome elucidates the spidroin gene catalogue.</title>
        <authorList>
            <person name="Kono N."/>
            <person name="Nakamura H."/>
            <person name="Ohtoshi R."/>
            <person name="Moran D.A.P."/>
            <person name="Shinohara A."/>
            <person name="Yoshida Y."/>
            <person name="Fujiwara M."/>
            <person name="Mori M."/>
            <person name="Tomita M."/>
            <person name="Arakawa K."/>
        </authorList>
    </citation>
    <scope>NUCLEOTIDE SEQUENCE [LARGE SCALE GENOMIC DNA]</scope>
</reference>
<gene>
    <name evidence="1" type="ORF">AVEN_113112_1</name>
</gene>
<accession>A0A4Y2P0A1</accession>
<comment type="caution">
    <text evidence="1">The sequence shown here is derived from an EMBL/GenBank/DDBJ whole genome shotgun (WGS) entry which is preliminary data.</text>
</comment>
<dbReference type="Proteomes" id="UP000499080">
    <property type="component" value="Unassembled WGS sequence"/>
</dbReference>
<protein>
    <submittedName>
        <fullName evidence="1">Uncharacterized protein</fullName>
    </submittedName>
</protein>
<evidence type="ECO:0000313" key="1">
    <source>
        <dbReference type="EMBL" id="GBN44721.1"/>
    </source>
</evidence>
<dbReference type="AlphaFoldDB" id="A0A4Y2P0A1"/>
<evidence type="ECO:0000313" key="2">
    <source>
        <dbReference type="Proteomes" id="UP000499080"/>
    </source>
</evidence>
<dbReference type="OrthoDB" id="6437659at2759"/>
<organism evidence="1 2">
    <name type="scientific">Araneus ventricosus</name>
    <name type="common">Orbweaver spider</name>
    <name type="synonym">Epeira ventricosa</name>
    <dbReference type="NCBI Taxonomy" id="182803"/>
    <lineage>
        <taxon>Eukaryota</taxon>
        <taxon>Metazoa</taxon>
        <taxon>Ecdysozoa</taxon>
        <taxon>Arthropoda</taxon>
        <taxon>Chelicerata</taxon>
        <taxon>Arachnida</taxon>
        <taxon>Araneae</taxon>
        <taxon>Araneomorphae</taxon>
        <taxon>Entelegynae</taxon>
        <taxon>Araneoidea</taxon>
        <taxon>Araneidae</taxon>
        <taxon>Araneus</taxon>
    </lineage>
</organism>
<name>A0A4Y2P0A1_ARAVE</name>